<organism evidence="12 13">
    <name type="scientific">Nitrosomonas cryotolerans ATCC 49181</name>
    <dbReference type="NCBI Taxonomy" id="1131553"/>
    <lineage>
        <taxon>Bacteria</taxon>
        <taxon>Pseudomonadati</taxon>
        <taxon>Pseudomonadota</taxon>
        <taxon>Betaproteobacteria</taxon>
        <taxon>Nitrosomonadales</taxon>
        <taxon>Nitrosomonadaceae</taxon>
        <taxon>Nitrosomonas</taxon>
    </lineage>
</organism>
<evidence type="ECO:0000259" key="10">
    <source>
        <dbReference type="Pfam" id="PF25944"/>
    </source>
</evidence>
<dbReference type="Gene3D" id="2.40.420.20">
    <property type="match status" value="1"/>
</dbReference>
<dbReference type="Pfam" id="PF25876">
    <property type="entry name" value="HH_MFP_RND"/>
    <property type="match status" value="1"/>
</dbReference>
<comment type="subcellular location">
    <subcellularLocation>
        <location evidence="1">Cell membrane</location>
    </subcellularLocation>
</comment>
<keyword evidence="6" id="KW-0472">Membrane</keyword>
<evidence type="ECO:0000256" key="6">
    <source>
        <dbReference type="ARBA" id="ARBA00023136"/>
    </source>
</evidence>
<gene>
    <name evidence="12" type="ORF">SAMN02743940_1662</name>
</gene>
<evidence type="ECO:0000256" key="1">
    <source>
        <dbReference type="ARBA" id="ARBA00004236"/>
    </source>
</evidence>
<dbReference type="Gene3D" id="2.40.30.170">
    <property type="match status" value="1"/>
</dbReference>
<dbReference type="InterPro" id="IPR006143">
    <property type="entry name" value="RND_pump_MFP"/>
</dbReference>
<dbReference type="Pfam" id="PF25944">
    <property type="entry name" value="Beta-barrel_RND"/>
    <property type="match status" value="1"/>
</dbReference>
<evidence type="ECO:0000256" key="3">
    <source>
        <dbReference type="ARBA" id="ARBA00022448"/>
    </source>
</evidence>
<evidence type="ECO:0000259" key="8">
    <source>
        <dbReference type="Pfam" id="PF25876"/>
    </source>
</evidence>
<evidence type="ECO:0000256" key="4">
    <source>
        <dbReference type="ARBA" id="ARBA00022475"/>
    </source>
</evidence>
<dbReference type="GO" id="GO:1990281">
    <property type="term" value="C:efflux pump complex"/>
    <property type="evidence" value="ECO:0007669"/>
    <property type="project" value="TreeGrafter"/>
</dbReference>
<evidence type="ECO:0000313" key="13">
    <source>
        <dbReference type="Proteomes" id="UP000185062"/>
    </source>
</evidence>
<feature type="domain" description="Multidrug resistance protein MdtA-like barrel-sandwich hybrid" evidence="9">
    <location>
        <begin position="79"/>
        <end position="217"/>
    </location>
</feature>
<evidence type="ECO:0000259" key="11">
    <source>
        <dbReference type="Pfam" id="PF25967"/>
    </source>
</evidence>
<feature type="domain" description="Multidrug resistance protein MdtA-like beta-barrel" evidence="10">
    <location>
        <begin position="224"/>
        <end position="300"/>
    </location>
</feature>
<dbReference type="eggNOG" id="COG0845">
    <property type="taxonomic scope" value="Bacteria"/>
</dbReference>
<sequence>MITRSAPTMFNRKNIRAACYSFLFISLVYGAWLGSQQTGSAQADENIHTDTVPVVSAEIARMDVPVRLVANGVVTAKQMVDVRPQTSATVEVVHIKEGQFVQKGDKLFTLDARAAVASHNQAKAQLAKSRADLVNAEHQFERHQELFGKGFISHAALDMVRNQVDSLRGQLGSDQAAVDATQVARSFTEMTAPISGRTGAISVNPGSLVMPNDSAMVSITQIDPIHISFSLPEKELRGIRQALEKGQVNVSALLEQTIQPGALTFVDNAVDTASGTIRLKAEFPNADNDLWPGMYVRVMLAPRLLADVLTVPVQAVQISPDENFLYVIAEDNSVSSRSVDVRLIQDGLAVIEGAGLAPGTRVVAEGAQNLGPGSFVAESATYDHVAYTRSPLNNRAGEARDWGVSVKHDLAAVGQTVGQTSLR</sequence>
<dbReference type="GO" id="GO:0015562">
    <property type="term" value="F:efflux transmembrane transporter activity"/>
    <property type="evidence" value="ECO:0007669"/>
    <property type="project" value="TreeGrafter"/>
</dbReference>
<proteinExistence type="inferred from homology"/>
<dbReference type="RefSeq" id="WP_074202559.1">
    <property type="nucleotide sequence ID" value="NZ_FSRO01000001.1"/>
</dbReference>
<dbReference type="Proteomes" id="UP000185062">
    <property type="component" value="Unassembled WGS sequence"/>
</dbReference>
<evidence type="ECO:0000259" key="9">
    <source>
        <dbReference type="Pfam" id="PF25917"/>
    </source>
</evidence>
<accession>A0A1N6I9W9</accession>
<evidence type="ECO:0000256" key="7">
    <source>
        <dbReference type="SAM" id="Coils"/>
    </source>
</evidence>
<keyword evidence="13" id="KW-1185">Reference proteome</keyword>
<feature type="coiled-coil region" evidence="7">
    <location>
        <begin position="119"/>
        <end position="146"/>
    </location>
</feature>
<dbReference type="STRING" id="44575.SAMN05216419_102338"/>
<feature type="domain" description="Multidrug resistance protein MdtA-like alpha-helical hairpin" evidence="8">
    <location>
        <begin position="120"/>
        <end position="183"/>
    </location>
</feature>
<keyword evidence="5" id="KW-0997">Cell inner membrane</keyword>
<dbReference type="Gene3D" id="1.10.287.470">
    <property type="entry name" value="Helix hairpin bin"/>
    <property type="match status" value="1"/>
</dbReference>
<dbReference type="InterPro" id="IPR058624">
    <property type="entry name" value="MdtA-like_HH"/>
</dbReference>
<dbReference type="InterPro" id="IPR058625">
    <property type="entry name" value="MdtA-like_BSH"/>
</dbReference>
<reference evidence="12 13" key="1">
    <citation type="submission" date="2016-12" db="EMBL/GenBank/DDBJ databases">
        <authorList>
            <person name="Song W.-J."/>
            <person name="Kurnit D.M."/>
        </authorList>
    </citation>
    <scope>NUCLEOTIDE SEQUENCE [LARGE SCALE GENOMIC DNA]</scope>
    <source>
        <strain evidence="12 13">ATCC 49181</strain>
    </source>
</reference>
<protein>
    <submittedName>
        <fullName evidence="12">RND family efflux transporter, MFP subunit</fullName>
    </submittedName>
</protein>
<evidence type="ECO:0000256" key="2">
    <source>
        <dbReference type="ARBA" id="ARBA00009477"/>
    </source>
</evidence>
<keyword evidence="7" id="KW-0175">Coiled coil</keyword>
<dbReference type="SUPFAM" id="SSF111369">
    <property type="entry name" value="HlyD-like secretion proteins"/>
    <property type="match status" value="1"/>
</dbReference>
<evidence type="ECO:0000256" key="5">
    <source>
        <dbReference type="ARBA" id="ARBA00022519"/>
    </source>
</evidence>
<dbReference type="PANTHER" id="PTHR30469:SF36">
    <property type="entry name" value="BLL3903 PROTEIN"/>
    <property type="match status" value="1"/>
</dbReference>
<dbReference type="Pfam" id="PF25967">
    <property type="entry name" value="RND-MFP_C"/>
    <property type="match status" value="1"/>
</dbReference>
<dbReference type="NCBIfam" id="TIGR01730">
    <property type="entry name" value="RND_mfp"/>
    <property type="match status" value="1"/>
</dbReference>
<dbReference type="PANTHER" id="PTHR30469">
    <property type="entry name" value="MULTIDRUG RESISTANCE PROTEIN MDTA"/>
    <property type="match status" value="1"/>
</dbReference>
<name>A0A1N6I9W9_9PROT</name>
<keyword evidence="3" id="KW-0813">Transport</keyword>
<dbReference type="EMBL" id="FSRO01000001">
    <property type="protein sequence ID" value="SIO28812.1"/>
    <property type="molecule type" value="Genomic_DNA"/>
</dbReference>
<dbReference type="Gene3D" id="2.40.50.100">
    <property type="match status" value="1"/>
</dbReference>
<comment type="similarity">
    <text evidence="2">Belongs to the membrane fusion protein (MFP) (TC 8.A.1) family.</text>
</comment>
<dbReference type="InterPro" id="IPR058627">
    <property type="entry name" value="MdtA-like_C"/>
</dbReference>
<keyword evidence="4" id="KW-1003">Cell membrane</keyword>
<dbReference type="InterPro" id="IPR058626">
    <property type="entry name" value="MdtA-like_b-barrel"/>
</dbReference>
<feature type="domain" description="Multidrug resistance protein MdtA-like C-terminal permuted SH3" evidence="11">
    <location>
        <begin position="307"/>
        <end position="368"/>
    </location>
</feature>
<dbReference type="Pfam" id="PF25917">
    <property type="entry name" value="BSH_RND"/>
    <property type="match status" value="1"/>
</dbReference>
<dbReference type="AlphaFoldDB" id="A0A1N6I9W9"/>
<evidence type="ECO:0000313" key="12">
    <source>
        <dbReference type="EMBL" id="SIO28812.1"/>
    </source>
</evidence>